<dbReference type="GO" id="GO:0030674">
    <property type="term" value="F:protein-macromolecule adaptor activity"/>
    <property type="evidence" value="ECO:0007669"/>
    <property type="project" value="EnsemblFungi"/>
</dbReference>
<dbReference type="InterPro" id="IPR015048">
    <property type="entry name" value="DUF1899"/>
</dbReference>
<dbReference type="GO" id="GO:0008017">
    <property type="term" value="F:microtubule binding"/>
    <property type="evidence" value="ECO:0007669"/>
    <property type="project" value="EnsemblFungi"/>
</dbReference>
<evidence type="ECO:0000256" key="5">
    <source>
        <dbReference type="ARBA" id="ARBA00023054"/>
    </source>
</evidence>
<feature type="repeat" description="WD" evidence="8">
    <location>
        <begin position="136"/>
        <end position="178"/>
    </location>
</feature>
<evidence type="ECO:0000256" key="9">
    <source>
        <dbReference type="RuleBase" id="RU280818"/>
    </source>
</evidence>
<dbReference type="InterPro" id="IPR015505">
    <property type="entry name" value="Coronin"/>
</dbReference>
<dbReference type="SUPFAM" id="SSF50978">
    <property type="entry name" value="WD40 repeat-like"/>
    <property type="match status" value="1"/>
</dbReference>
<dbReference type="GO" id="GO:0030479">
    <property type="term" value="C:actin cortical patch"/>
    <property type="evidence" value="ECO:0007669"/>
    <property type="project" value="EnsemblFungi"/>
</dbReference>
<dbReference type="PROSITE" id="PS50082">
    <property type="entry name" value="WD_REPEATS_2"/>
    <property type="match status" value="3"/>
</dbReference>
<comment type="similarity">
    <text evidence="1 9">Belongs to the WD repeat coronin family.</text>
</comment>
<feature type="compositionally biased region" description="Basic and acidic residues" evidence="10">
    <location>
        <begin position="502"/>
        <end position="577"/>
    </location>
</feature>
<keyword evidence="5" id="KW-0175">Coiled coil</keyword>
<keyword evidence="2" id="KW-0597">Phosphoprotein</keyword>
<evidence type="ECO:0000313" key="12">
    <source>
        <dbReference type="EMBL" id="CAY69228.1"/>
    </source>
</evidence>
<comment type="subunit">
    <text evidence="7">Binds to F-actin.</text>
</comment>
<dbReference type="SMART" id="SM01166">
    <property type="entry name" value="DUF1899"/>
    <property type="match status" value="1"/>
</dbReference>
<evidence type="ECO:0000313" key="13">
    <source>
        <dbReference type="Proteomes" id="UP000000314"/>
    </source>
</evidence>
<evidence type="ECO:0000256" key="1">
    <source>
        <dbReference type="ARBA" id="ARBA00009482"/>
    </source>
</evidence>
<feature type="region of interest" description="Disordered" evidence="10">
    <location>
        <begin position="411"/>
        <end position="465"/>
    </location>
</feature>
<reference evidence="12 13" key="1">
    <citation type="journal article" date="2009" name="Nat. Biotechnol.">
        <title>Genome sequence of the recombinant protein production host Pichia pastoris.</title>
        <authorList>
            <person name="De Schutter K."/>
            <person name="Lin Y.C."/>
            <person name="Tiels P."/>
            <person name="Van Hecke A."/>
            <person name="Glinka S."/>
            <person name="Weber-Lehmann J."/>
            <person name="Rouze P."/>
            <person name="Van de Peer Y."/>
            <person name="Callewaert N."/>
        </authorList>
    </citation>
    <scope>NUCLEOTIDE SEQUENCE [LARGE SCALE GENOMIC DNA]</scope>
    <source>
        <strain evidence="13">GS115 / ATCC 20864</strain>
    </source>
</reference>
<dbReference type="GO" id="GO:0007017">
    <property type="term" value="P:microtubule-based process"/>
    <property type="evidence" value="ECO:0007669"/>
    <property type="project" value="EnsemblFungi"/>
</dbReference>
<dbReference type="Proteomes" id="UP000000314">
    <property type="component" value="Chromosome 2"/>
</dbReference>
<dbReference type="InterPro" id="IPR015943">
    <property type="entry name" value="WD40/YVTN_repeat-like_dom_sf"/>
</dbReference>
<evidence type="ECO:0000256" key="7">
    <source>
        <dbReference type="ARBA" id="ARBA00062568"/>
    </source>
</evidence>
<evidence type="ECO:0000256" key="10">
    <source>
        <dbReference type="SAM" id="MobiDB-lite"/>
    </source>
</evidence>
<dbReference type="OMA" id="NFQDDIY"/>
<dbReference type="GO" id="GO:1990819">
    <property type="term" value="C:mating projection actin fusion focus"/>
    <property type="evidence" value="ECO:0007669"/>
    <property type="project" value="EnsemblFungi"/>
</dbReference>
<feature type="repeat" description="WD" evidence="8">
    <location>
        <begin position="77"/>
        <end position="111"/>
    </location>
</feature>
<dbReference type="STRING" id="644223.C4R154"/>
<dbReference type="PANTHER" id="PTHR10856">
    <property type="entry name" value="CORONIN"/>
    <property type="match status" value="1"/>
</dbReference>
<evidence type="ECO:0000256" key="4">
    <source>
        <dbReference type="ARBA" id="ARBA00022737"/>
    </source>
</evidence>
<dbReference type="OrthoDB" id="1850764at2759"/>
<keyword evidence="3 8" id="KW-0853">WD repeat</keyword>
<keyword evidence="4 9" id="KW-0677">Repeat</keyword>
<dbReference type="RefSeq" id="XP_002491508.1">
    <property type="nucleotide sequence ID" value="XM_002491463.1"/>
</dbReference>
<feature type="region of interest" description="Disordered" evidence="10">
    <location>
        <begin position="481"/>
        <end position="591"/>
    </location>
</feature>
<dbReference type="SMART" id="SM00320">
    <property type="entry name" value="WD40"/>
    <property type="match status" value="4"/>
</dbReference>
<feature type="compositionally biased region" description="Basic and acidic residues" evidence="10">
    <location>
        <begin position="419"/>
        <end position="444"/>
    </location>
</feature>
<dbReference type="GeneID" id="8198028"/>
<proteinExistence type="inferred from homology"/>
<sequence>MSGRFVRASKYRHVFGQPAKKELCYENIKVTKNAWDSNLIKTNGKYLSVNWDASGGGAFAVIPLNEVGKAPDQVPLFRGHTAAVLDTDWNPFNDLQLVSSSDDGKISVWEVPEDYSFFNYVDENGDPKDITPIKKLSGHTRKVGHVQFHPIAEDILLSSSLDYSVKIWNVKTGENLQTLQHKDLVTSFAVNWNGTLVATTSRDKKLRVWDIRSAKIISEGPGHTGAKASRVVWLGNSDRIATTGFSKLSDRQIGVWNTEDIASGPIGGFYTIDLSAGILMPFFDAENKILYLAGKGDGNIRYYEFSDDELFQLSEFHSVEPQRGFAVAPKRTCSIHDNEILRAFKSVNDNYIEPISFIVPRRSETFQDDIYSDCPGDKPALSADEWWSGKEAKGPILISLRDVYEGSELNYHESTQSPEDIKRERVEHQEETSEEVKKPTKVESKSVSVKQETSPAPAFSKTQEKGVDELLAKKEVNTLLDKVNNLSDDEPEKQEEDGDWDEAPKRSAEASEQLKIEPEVKKESKVVEEPKVEPKKEPKVKQEPKDIPKVKEEPKEEPKKEVKTQEKPDKVPQEEPVKPLTEAQGSPKKTLTLKETVEKLGSLVVDLESQISRLVEANLAKDEKLDLLQKKLDSFLDK</sequence>
<dbReference type="GO" id="GO:0051015">
    <property type="term" value="F:actin filament binding"/>
    <property type="evidence" value="ECO:0007669"/>
    <property type="project" value="EnsemblFungi"/>
</dbReference>
<dbReference type="PROSITE" id="PS50294">
    <property type="entry name" value="WD_REPEATS_REGION"/>
    <property type="match status" value="3"/>
</dbReference>
<dbReference type="PROSITE" id="PS00678">
    <property type="entry name" value="WD_REPEATS_1"/>
    <property type="match status" value="3"/>
</dbReference>
<feature type="domain" description="DUF1899" evidence="11">
    <location>
        <begin position="4"/>
        <end position="68"/>
    </location>
</feature>
<dbReference type="SMART" id="SM01167">
    <property type="entry name" value="DUF1900"/>
    <property type="match status" value="1"/>
</dbReference>
<dbReference type="EMBL" id="FN392320">
    <property type="protein sequence ID" value="CAY69228.1"/>
    <property type="molecule type" value="Genomic_DNA"/>
</dbReference>
<organism evidence="12 13">
    <name type="scientific">Komagataella phaffii (strain GS115 / ATCC 20864)</name>
    <name type="common">Yeast</name>
    <name type="synonym">Pichia pastoris</name>
    <dbReference type="NCBI Taxonomy" id="644223"/>
    <lineage>
        <taxon>Eukaryota</taxon>
        <taxon>Fungi</taxon>
        <taxon>Dikarya</taxon>
        <taxon>Ascomycota</taxon>
        <taxon>Saccharomycotina</taxon>
        <taxon>Pichiomycetes</taxon>
        <taxon>Pichiales</taxon>
        <taxon>Pichiaceae</taxon>
        <taxon>Komagataella</taxon>
    </lineage>
</organism>
<evidence type="ECO:0000256" key="8">
    <source>
        <dbReference type="PROSITE-ProRule" id="PRU00221"/>
    </source>
</evidence>
<dbReference type="GO" id="GO:0071933">
    <property type="term" value="F:Arp2/3 complex binding"/>
    <property type="evidence" value="ECO:0007669"/>
    <property type="project" value="EnsemblFungi"/>
</dbReference>
<dbReference type="FunFam" id="2.130.10.10:FF:000197">
    <property type="entry name" value="Coronin"/>
    <property type="match status" value="1"/>
</dbReference>
<dbReference type="AlphaFoldDB" id="C4R154"/>
<evidence type="ECO:0000256" key="3">
    <source>
        <dbReference type="ARBA" id="ARBA00022574"/>
    </source>
</evidence>
<name>C4R154_KOMPG</name>
<dbReference type="Pfam" id="PF08953">
    <property type="entry name" value="DUF1899"/>
    <property type="match status" value="1"/>
</dbReference>
<dbReference type="SMR" id="C4R154"/>
<dbReference type="PANTHER" id="PTHR10856:SF0">
    <property type="entry name" value="CORONIN"/>
    <property type="match status" value="1"/>
</dbReference>
<dbReference type="Gene3D" id="2.130.10.10">
    <property type="entry name" value="YVTN repeat-like/Quinoprotein amine dehydrogenase"/>
    <property type="match status" value="1"/>
</dbReference>
<dbReference type="HOGENOM" id="CLU_026859_3_2_1"/>
<dbReference type="GO" id="GO:2000601">
    <property type="term" value="P:positive regulation of Arp2/3 complex-mediated actin nucleation"/>
    <property type="evidence" value="ECO:0007669"/>
    <property type="project" value="EnsemblFungi"/>
</dbReference>
<dbReference type="GO" id="GO:0110085">
    <property type="term" value="C:mitotic actomyosin contractile ring"/>
    <property type="evidence" value="ECO:0007669"/>
    <property type="project" value="EnsemblFungi"/>
</dbReference>
<keyword evidence="13" id="KW-1185">Reference proteome</keyword>
<dbReference type="Pfam" id="PF16300">
    <property type="entry name" value="WD40_4"/>
    <property type="match status" value="1"/>
</dbReference>
<dbReference type="GO" id="GO:0030139">
    <property type="term" value="C:endocytic vesicle"/>
    <property type="evidence" value="ECO:0007669"/>
    <property type="project" value="EnsemblFungi"/>
</dbReference>
<feature type="repeat" description="WD" evidence="8">
    <location>
        <begin position="178"/>
        <end position="219"/>
    </location>
</feature>
<evidence type="ECO:0000256" key="6">
    <source>
        <dbReference type="ARBA" id="ARBA00023203"/>
    </source>
</evidence>
<dbReference type="InterPro" id="IPR019775">
    <property type="entry name" value="WD40_repeat_CS"/>
</dbReference>
<dbReference type="GO" id="GO:0051666">
    <property type="term" value="P:actin cortical patch localization"/>
    <property type="evidence" value="ECO:0007669"/>
    <property type="project" value="EnsemblFungi"/>
</dbReference>
<dbReference type="GO" id="GO:0071846">
    <property type="term" value="P:actin filament debranching"/>
    <property type="evidence" value="ECO:0007669"/>
    <property type="project" value="EnsemblFungi"/>
</dbReference>
<dbReference type="Pfam" id="PF00400">
    <property type="entry name" value="WD40"/>
    <property type="match status" value="3"/>
</dbReference>
<feature type="compositionally biased region" description="Polar residues" evidence="10">
    <location>
        <begin position="445"/>
        <end position="454"/>
    </location>
</feature>
<dbReference type="InterPro" id="IPR036322">
    <property type="entry name" value="WD40_repeat_dom_sf"/>
</dbReference>
<evidence type="ECO:0000256" key="2">
    <source>
        <dbReference type="ARBA" id="ARBA00022553"/>
    </source>
</evidence>
<dbReference type="GO" id="GO:0007015">
    <property type="term" value="P:actin filament organization"/>
    <property type="evidence" value="ECO:0007669"/>
    <property type="project" value="EnsemblFungi"/>
</dbReference>
<dbReference type="InterPro" id="IPR020472">
    <property type="entry name" value="WD40_PAC1"/>
</dbReference>
<feature type="compositionally biased region" description="Acidic residues" evidence="10">
    <location>
        <begin position="487"/>
        <end position="501"/>
    </location>
</feature>
<keyword evidence="6" id="KW-0009">Actin-binding</keyword>
<protein>
    <recommendedName>
        <fullName evidence="9">Coronin</fullName>
    </recommendedName>
</protein>
<dbReference type="GO" id="GO:0034316">
    <property type="term" value="P:negative regulation of Arp2/3 complex-mediated actin nucleation"/>
    <property type="evidence" value="ECO:0007669"/>
    <property type="project" value="EnsemblFungi"/>
</dbReference>
<dbReference type="FunCoup" id="C4R154">
    <property type="interactions" value="361"/>
</dbReference>
<accession>C4R154</accession>
<gene>
    <name evidence="12" type="ordered locus">PAS_chr2-1_0591</name>
</gene>
<evidence type="ECO:0000259" key="11">
    <source>
        <dbReference type="SMART" id="SM01166"/>
    </source>
</evidence>
<dbReference type="eggNOG" id="KOG0303">
    <property type="taxonomic scope" value="Eukaryota"/>
</dbReference>
<dbReference type="InterPro" id="IPR001680">
    <property type="entry name" value="WD40_rpt"/>
</dbReference>
<dbReference type="PRINTS" id="PR00320">
    <property type="entry name" value="GPROTEINBRPT"/>
</dbReference>
<dbReference type="InParanoid" id="C4R154"/>
<dbReference type="KEGG" id="ppa:PAS_chr2-1_0591"/>